<dbReference type="Gene3D" id="2.30.42.10">
    <property type="match status" value="1"/>
</dbReference>
<dbReference type="RefSeq" id="WP_197441010.1">
    <property type="nucleotide sequence ID" value="NZ_SIHI01000001.1"/>
</dbReference>
<reference evidence="2 3" key="1">
    <citation type="submission" date="2019-02" db="EMBL/GenBank/DDBJ databases">
        <title>Deep-cultivation of Planctomycetes and their phenomic and genomic characterization uncovers novel biology.</title>
        <authorList>
            <person name="Wiegand S."/>
            <person name="Jogler M."/>
            <person name="Boedeker C."/>
            <person name="Pinto D."/>
            <person name="Vollmers J."/>
            <person name="Rivas-Marin E."/>
            <person name="Kohn T."/>
            <person name="Peeters S.H."/>
            <person name="Heuer A."/>
            <person name="Rast P."/>
            <person name="Oberbeckmann S."/>
            <person name="Bunk B."/>
            <person name="Jeske O."/>
            <person name="Meyerdierks A."/>
            <person name="Storesund J.E."/>
            <person name="Kallscheuer N."/>
            <person name="Luecker S."/>
            <person name="Lage O.M."/>
            <person name="Pohl T."/>
            <person name="Merkel B.J."/>
            <person name="Hornburger P."/>
            <person name="Mueller R.-W."/>
            <person name="Bruemmer F."/>
            <person name="Labrenz M."/>
            <person name="Spormann A.M."/>
            <person name="Op Den Camp H."/>
            <person name="Overmann J."/>
            <person name="Amann R."/>
            <person name="Jetten M.S.M."/>
            <person name="Mascher T."/>
            <person name="Medema M.H."/>
            <person name="Devos D.P."/>
            <person name="Kaster A.-K."/>
            <person name="Ovreas L."/>
            <person name="Rohde M."/>
            <person name="Galperin M.Y."/>
            <person name="Jogler C."/>
        </authorList>
    </citation>
    <scope>NUCLEOTIDE SEQUENCE [LARGE SCALE GENOMIC DNA]</scope>
    <source>
        <strain evidence="2 3">KOR42</strain>
    </source>
</reference>
<feature type="compositionally biased region" description="Polar residues" evidence="1">
    <location>
        <begin position="94"/>
        <end position="105"/>
    </location>
</feature>
<dbReference type="EMBL" id="SIHI01000001">
    <property type="protein sequence ID" value="TWT58603.1"/>
    <property type="molecule type" value="Genomic_DNA"/>
</dbReference>
<keyword evidence="3" id="KW-1185">Reference proteome</keyword>
<dbReference type="Proteomes" id="UP000317243">
    <property type="component" value="Unassembled WGS sequence"/>
</dbReference>
<evidence type="ECO:0000313" key="2">
    <source>
        <dbReference type="EMBL" id="TWT58603.1"/>
    </source>
</evidence>
<comment type="caution">
    <text evidence="2">The sequence shown here is derived from an EMBL/GenBank/DDBJ whole genome shotgun (WGS) entry which is preliminary data.</text>
</comment>
<gene>
    <name evidence="2" type="ORF">KOR42_19850</name>
</gene>
<sequence length="451" mass="49719">MKRISFAAIICCLTSLYAIDTQAIDRSRTGGTPAQPAPANKFDPTKLPGQDGLGSLGVSPDPFLPSGIYNPFPTLPGVNPSGTPSGGQNLAVPNPQSYPGTNSPENRIRIQGPTQQYIPPGGTNDPTSSRWRLGILSRDTEHGVKIYEIVNGSAAQRAGLEVEDLIVAVQGYQVGIVNGVIYELSKEFERHADQNGNVSMLVQDHRTRSLMNLSVQLDSRFSTIRGSLTLNGSNSGDLDRNAIVTVELQEIVRQGAAPLTIARKEISNPRQYPVNFELQYDPAQVSSLGEYVLVANLIRNGRASHKTIQSYTVNNQGNGSGRPLAMRLDPVRPTYDDTPAHIDESARVATIVRWFNEYLGRPPSDRELSVWLSALDRGYTLKQVQLELLGHNQFFNRCDRDKEVYVRRVHELLVGQQPNSDQLEYWIGRYDALGGIRRDIASEFQDAVGIR</sequence>
<proteinExistence type="predicted"/>
<dbReference type="InterPro" id="IPR036034">
    <property type="entry name" value="PDZ_sf"/>
</dbReference>
<dbReference type="InterPro" id="IPR039366">
    <property type="entry name" value="Pilotin"/>
</dbReference>
<organism evidence="2 3">
    <name type="scientific">Thalassoglobus neptunius</name>
    <dbReference type="NCBI Taxonomy" id="1938619"/>
    <lineage>
        <taxon>Bacteria</taxon>
        <taxon>Pseudomonadati</taxon>
        <taxon>Planctomycetota</taxon>
        <taxon>Planctomycetia</taxon>
        <taxon>Planctomycetales</taxon>
        <taxon>Planctomycetaceae</taxon>
        <taxon>Thalassoglobus</taxon>
    </lineage>
</organism>
<accession>A0A5C5X8I8</accession>
<feature type="region of interest" description="Disordered" evidence="1">
    <location>
        <begin position="74"/>
        <end position="107"/>
    </location>
</feature>
<dbReference type="AlphaFoldDB" id="A0A5C5X8I8"/>
<name>A0A5C5X8I8_9PLAN</name>
<evidence type="ECO:0000256" key="1">
    <source>
        <dbReference type="SAM" id="MobiDB-lite"/>
    </source>
</evidence>
<evidence type="ECO:0008006" key="4">
    <source>
        <dbReference type="Google" id="ProtNLM"/>
    </source>
</evidence>
<protein>
    <recommendedName>
        <fullName evidence="4">PDZ domain-containing protein</fullName>
    </recommendedName>
</protein>
<dbReference type="Pfam" id="PF09619">
    <property type="entry name" value="YscW"/>
    <property type="match status" value="1"/>
</dbReference>
<feature type="region of interest" description="Disordered" evidence="1">
    <location>
        <begin position="28"/>
        <end position="54"/>
    </location>
</feature>
<evidence type="ECO:0000313" key="3">
    <source>
        <dbReference type="Proteomes" id="UP000317243"/>
    </source>
</evidence>
<dbReference type="SUPFAM" id="SSF50156">
    <property type="entry name" value="PDZ domain-like"/>
    <property type="match status" value="1"/>
</dbReference>